<name>A0A328E9U8_9ASTE</name>
<accession>A0A328E9U8</accession>
<dbReference type="AlphaFoldDB" id="A0A328E9U8"/>
<evidence type="ECO:0000313" key="2">
    <source>
        <dbReference type="Proteomes" id="UP000249390"/>
    </source>
</evidence>
<sequence length="162" mass="18200">MLEDWVKKGKINENSVVLVDKFAGKNKLSYMIENREDHCRGPLAKKIKNLVVDIRCVYERGKYLEQCLAFLSEKLHSAIETTSFKEAWEELITLSTNALAAAEDFKALKEKLCISVCETDKNAAGELKPVKVHMISLELANGTRGLYFIDGVVFAGNSWLSN</sequence>
<gene>
    <name evidence="1" type="ORF">DM860_007051</name>
</gene>
<reference evidence="1 2" key="1">
    <citation type="submission" date="2018-06" db="EMBL/GenBank/DDBJ databases">
        <title>The Genome of Cuscuta australis (Dodder) Provides Insight into the Evolution of Plant Parasitism.</title>
        <authorList>
            <person name="Liu H."/>
        </authorList>
    </citation>
    <scope>NUCLEOTIDE SEQUENCE [LARGE SCALE GENOMIC DNA]</scope>
    <source>
        <strain evidence="2">cv. Yunnan</strain>
        <tissue evidence="1">Vines</tissue>
    </source>
</reference>
<dbReference type="EMBL" id="NQVE01000027">
    <property type="protein sequence ID" value="RAL53379.1"/>
    <property type="molecule type" value="Genomic_DNA"/>
</dbReference>
<comment type="caution">
    <text evidence="1">The sequence shown here is derived from an EMBL/GenBank/DDBJ whole genome shotgun (WGS) entry which is preliminary data.</text>
</comment>
<protein>
    <submittedName>
        <fullName evidence="1">Uncharacterized protein</fullName>
    </submittedName>
</protein>
<evidence type="ECO:0000313" key="1">
    <source>
        <dbReference type="EMBL" id="RAL53379.1"/>
    </source>
</evidence>
<proteinExistence type="predicted"/>
<keyword evidence="2" id="KW-1185">Reference proteome</keyword>
<dbReference type="Proteomes" id="UP000249390">
    <property type="component" value="Unassembled WGS sequence"/>
</dbReference>
<organism evidence="1 2">
    <name type="scientific">Cuscuta australis</name>
    <dbReference type="NCBI Taxonomy" id="267555"/>
    <lineage>
        <taxon>Eukaryota</taxon>
        <taxon>Viridiplantae</taxon>
        <taxon>Streptophyta</taxon>
        <taxon>Embryophyta</taxon>
        <taxon>Tracheophyta</taxon>
        <taxon>Spermatophyta</taxon>
        <taxon>Magnoliopsida</taxon>
        <taxon>eudicotyledons</taxon>
        <taxon>Gunneridae</taxon>
        <taxon>Pentapetalae</taxon>
        <taxon>asterids</taxon>
        <taxon>lamiids</taxon>
        <taxon>Solanales</taxon>
        <taxon>Convolvulaceae</taxon>
        <taxon>Cuscuteae</taxon>
        <taxon>Cuscuta</taxon>
        <taxon>Cuscuta subgen. Grammica</taxon>
        <taxon>Cuscuta sect. Cleistogrammica</taxon>
    </lineage>
</organism>